<keyword evidence="11" id="KW-1185">Reference proteome</keyword>
<evidence type="ECO:0000256" key="5">
    <source>
        <dbReference type="ARBA" id="ARBA00022679"/>
    </source>
</evidence>
<evidence type="ECO:0000256" key="4">
    <source>
        <dbReference type="ARBA" id="ARBA00022605"/>
    </source>
</evidence>
<keyword evidence="4 8" id="KW-0028">Amino-acid biosynthesis</keyword>
<dbReference type="AlphaFoldDB" id="A0A7R6P9A2"/>
<evidence type="ECO:0000313" key="10">
    <source>
        <dbReference type="EMBL" id="BBB28209.1"/>
    </source>
</evidence>
<dbReference type="InterPro" id="IPR033719">
    <property type="entry name" value="NAGS_kin"/>
</dbReference>
<evidence type="ECO:0000256" key="1">
    <source>
        <dbReference type="ARBA" id="ARBA00004925"/>
    </source>
</evidence>
<comment type="subcellular location">
    <subcellularLocation>
        <location evidence="8">Cytoplasm</location>
    </subcellularLocation>
</comment>
<evidence type="ECO:0000313" key="11">
    <source>
        <dbReference type="Proteomes" id="UP000595332"/>
    </source>
</evidence>
<dbReference type="InterPro" id="IPR001048">
    <property type="entry name" value="Asp/Glu/Uridylate_kinase"/>
</dbReference>
<dbReference type="InterPro" id="IPR016181">
    <property type="entry name" value="Acyl_CoA_acyltransferase"/>
</dbReference>
<comment type="catalytic activity">
    <reaction evidence="7 8">
        <text>L-glutamate + acetyl-CoA = N-acetyl-L-glutamate + CoA + H(+)</text>
        <dbReference type="Rhea" id="RHEA:24292"/>
        <dbReference type="ChEBI" id="CHEBI:15378"/>
        <dbReference type="ChEBI" id="CHEBI:29985"/>
        <dbReference type="ChEBI" id="CHEBI:44337"/>
        <dbReference type="ChEBI" id="CHEBI:57287"/>
        <dbReference type="ChEBI" id="CHEBI:57288"/>
        <dbReference type="EC" id="2.3.1.1"/>
    </reaction>
</comment>
<reference evidence="10 11" key="1">
    <citation type="journal article" date="2008" name="Int. J. Syst. Evol. Microbiol.">
        <title>Neptunomonas japonica sp. nov., an Osedax japonicus symbiont-like bacterium isolated from sediment adjacent to sperm whale carcasses off Kagoshima, Japan.</title>
        <authorList>
            <person name="Miyazaki M."/>
            <person name="Nogi Y."/>
            <person name="Fujiwara Y."/>
            <person name="Kawato M."/>
            <person name="Kubokawa K."/>
            <person name="Horikoshi K."/>
        </authorList>
    </citation>
    <scope>NUCLEOTIDE SEQUENCE [LARGE SCALE GENOMIC DNA]</scope>
    <source>
        <strain evidence="10 11">JAMM 1380</strain>
    </source>
</reference>
<evidence type="ECO:0000256" key="2">
    <source>
        <dbReference type="ARBA" id="ARBA00009145"/>
    </source>
</evidence>
<evidence type="ECO:0000256" key="6">
    <source>
        <dbReference type="ARBA" id="ARBA00023315"/>
    </source>
</evidence>
<dbReference type="NCBIfam" id="NF003641">
    <property type="entry name" value="PRK05279.1"/>
    <property type="match status" value="1"/>
</dbReference>
<keyword evidence="8" id="KW-0963">Cytoplasm</keyword>
<dbReference type="Gene3D" id="3.40.1160.10">
    <property type="entry name" value="Acetylglutamate kinase-like"/>
    <property type="match status" value="1"/>
</dbReference>
<dbReference type="Proteomes" id="UP000595332">
    <property type="component" value="Chromosome"/>
</dbReference>
<dbReference type="Gene3D" id="3.40.630.30">
    <property type="match status" value="1"/>
</dbReference>
<proteinExistence type="inferred from homology"/>
<keyword evidence="5 8" id="KW-0808">Transferase</keyword>
<keyword evidence="3 8" id="KW-0055">Arginine biosynthesis</keyword>
<evidence type="ECO:0000259" key="9">
    <source>
        <dbReference type="PROSITE" id="PS51186"/>
    </source>
</evidence>
<dbReference type="CDD" id="cd04301">
    <property type="entry name" value="NAT_SF"/>
    <property type="match status" value="1"/>
</dbReference>
<dbReference type="InterPro" id="IPR000182">
    <property type="entry name" value="GNAT_dom"/>
</dbReference>
<dbReference type="NCBIfam" id="TIGR01890">
    <property type="entry name" value="N-Ac-Glu-synth"/>
    <property type="match status" value="1"/>
</dbReference>
<sequence>MPDESIHYVNWFRQSAPYINTHRGKTFVLMLGGEAITDNNFNNIIHDIALMNSLGIRLVLVHGARPQIEDRLNANGLSTRLHHDLRVTDSAALQCVIEEIGVLRSMVEAKLSMGLVNTPMHGAEIRVCSGNFITGRPIGIYEGVDLCHTGEVRRIDHKGIRGQLDQGNIVLLSNLGYSPTGEIFNLPVEEVASQTAIALKADKLILFGAEKGIIDSRGVLRSELLARTAERFLHQYHSQLDNPETAYTELSKSLQMATEACTGGVPRCHLISYKDDGALLSELYTRDGAGTMIIPESYEQVRVANIEDVGGIIELIKPLEETGVLVRRSRDLLEAEVEQFFVVERDGAIIGCAALYLFPEEKMGELACVAIAKAYQGGDRAQMLLREIEDKARSHQIETLFVLTTRTAHWFIENGFTEIQMATLPGKKQERYNFQRNSKVFSKML</sequence>
<dbReference type="PIRSF" id="PIRSF000423">
    <property type="entry name" value="ArgA"/>
    <property type="match status" value="1"/>
</dbReference>
<dbReference type="GO" id="GO:0006526">
    <property type="term" value="P:L-arginine biosynthetic process"/>
    <property type="evidence" value="ECO:0007669"/>
    <property type="project" value="UniProtKB-UniRule"/>
</dbReference>
<dbReference type="CDD" id="cd04237">
    <property type="entry name" value="AAK_NAGS-ABP"/>
    <property type="match status" value="1"/>
</dbReference>
<dbReference type="Pfam" id="PF00583">
    <property type="entry name" value="Acetyltransf_1"/>
    <property type="match status" value="1"/>
</dbReference>
<comment type="miscellaneous">
    <text evidence="8">In bacteria which possess the bifunctional enzyme ornithine acetyltransferase/N-acetylglutamate synthase (ArgJ), ArgA fulfills an anaplerotic role.</text>
</comment>
<dbReference type="GO" id="GO:0005737">
    <property type="term" value="C:cytoplasm"/>
    <property type="evidence" value="ECO:0007669"/>
    <property type="project" value="UniProtKB-SubCell"/>
</dbReference>
<dbReference type="UniPathway" id="UPA00068">
    <property type="reaction ID" value="UER00106"/>
</dbReference>
<dbReference type="InterPro" id="IPR010167">
    <property type="entry name" value="NH2A_AcTrfase"/>
</dbReference>
<comment type="pathway">
    <text evidence="1 8">Amino-acid biosynthesis; L-arginine biosynthesis; N(2)-acetyl-L-ornithine from L-glutamate: step 1/4.</text>
</comment>
<organism evidence="10 11">
    <name type="scientific">Neptunomonas japonica JAMM 1380</name>
    <dbReference type="NCBI Taxonomy" id="1441457"/>
    <lineage>
        <taxon>Bacteria</taxon>
        <taxon>Pseudomonadati</taxon>
        <taxon>Pseudomonadota</taxon>
        <taxon>Gammaproteobacteria</taxon>
        <taxon>Oceanospirillales</taxon>
        <taxon>Oceanospirillaceae</taxon>
        <taxon>Neptunomonas</taxon>
    </lineage>
</organism>
<comment type="similarity">
    <text evidence="2 8">Belongs to the acetyltransferase family. ArgA subfamily.</text>
</comment>
<dbReference type="SUPFAM" id="SSF53633">
    <property type="entry name" value="Carbamate kinase-like"/>
    <property type="match status" value="1"/>
</dbReference>
<dbReference type="PANTHER" id="PTHR30602:SF12">
    <property type="entry name" value="AMINO-ACID ACETYLTRANSFERASE NAGS1, CHLOROPLASTIC-RELATED"/>
    <property type="match status" value="1"/>
</dbReference>
<evidence type="ECO:0000256" key="3">
    <source>
        <dbReference type="ARBA" id="ARBA00022571"/>
    </source>
</evidence>
<dbReference type="EC" id="2.3.1.1" evidence="8"/>
<dbReference type="PROSITE" id="PS51186">
    <property type="entry name" value="GNAT"/>
    <property type="match status" value="1"/>
</dbReference>
<accession>A0A7R6P9A2</accession>
<dbReference type="HAMAP" id="MF_01105">
    <property type="entry name" value="N_acetyl_glu_synth"/>
    <property type="match status" value="1"/>
</dbReference>
<gene>
    <name evidence="10" type="primary">argAB</name>
    <name evidence="8" type="synonym">argA</name>
    <name evidence="10" type="ORF">NEJAP_0251</name>
</gene>
<dbReference type="InterPro" id="IPR036393">
    <property type="entry name" value="AceGlu_kinase-like_sf"/>
</dbReference>
<dbReference type="GO" id="GO:0004042">
    <property type="term" value="F:L-glutamate N-acetyltransferase activity"/>
    <property type="evidence" value="ECO:0007669"/>
    <property type="project" value="UniProtKB-UniRule"/>
</dbReference>
<dbReference type="RefSeq" id="WP_419197839.1">
    <property type="nucleotide sequence ID" value="NZ_AP014546.1"/>
</dbReference>
<feature type="domain" description="N-acetyltransferase" evidence="9">
    <location>
        <begin position="299"/>
        <end position="445"/>
    </location>
</feature>
<evidence type="ECO:0000256" key="8">
    <source>
        <dbReference type="HAMAP-Rule" id="MF_01105"/>
    </source>
</evidence>
<dbReference type="EMBL" id="AP014546">
    <property type="protein sequence ID" value="BBB28209.1"/>
    <property type="molecule type" value="Genomic_DNA"/>
</dbReference>
<dbReference type="PANTHER" id="PTHR30602">
    <property type="entry name" value="AMINO-ACID ACETYLTRANSFERASE"/>
    <property type="match status" value="1"/>
</dbReference>
<keyword evidence="6 8" id="KW-0012">Acyltransferase</keyword>
<dbReference type="Pfam" id="PF00696">
    <property type="entry name" value="AA_kinase"/>
    <property type="match status" value="1"/>
</dbReference>
<dbReference type="SUPFAM" id="SSF55729">
    <property type="entry name" value="Acyl-CoA N-acyltransferases (Nat)"/>
    <property type="match status" value="1"/>
</dbReference>
<dbReference type="KEGG" id="njp:NEJAP_0251"/>
<name>A0A7R6P9A2_9GAMM</name>
<evidence type="ECO:0000256" key="7">
    <source>
        <dbReference type="ARBA" id="ARBA00048372"/>
    </source>
</evidence>
<protein>
    <recommendedName>
        <fullName evidence="8">Amino-acid acetyltransferase</fullName>
        <ecNumber evidence="8">2.3.1.1</ecNumber>
    </recommendedName>
    <alternativeName>
        <fullName evidence="8">N-acetylglutamate synthase</fullName>
        <shortName evidence="8">AGS</shortName>
        <shortName evidence="8">NAGS</shortName>
    </alternativeName>
</protein>